<dbReference type="Gene3D" id="2.60.40.10">
    <property type="entry name" value="Immunoglobulins"/>
    <property type="match status" value="1"/>
</dbReference>
<protein>
    <recommendedName>
        <fullName evidence="4">Big-1 domain-containing protein</fullName>
    </recommendedName>
</protein>
<evidence type="ECO:0008006" key="4">
    <source>
        <dbReference type="Google" id="ProtNLM"/>
    </source>
</evidence>
<dbReference type="AlphaFoldDB" id="A0A2H0C0Y5"/>
<keyword evidence="1" id="KW-0812">Transmembrane</keyword>
<evidence type="ECO:0000313" key="2">
    <source>
        <dbReference type="EMBL" id="PIP63595.1"/>
    </source>
</evidence>
<dbReference type="InterPro" id="IPR013783">
    <property type="entry name" value="Ig-like_fold"/>
</dbReference>
<evidence type="ECO:0000256" key="1">
    <source>
        <dbReference type="SAM" id="Phobius"/>
    </source>
</evidence>
<keyword evidence="1" id="KW-0472">Membrane</keyword>
<proteinExistence type="predicted"/>
<dbReference type="EMBL" id="PCTC01000033">
    <property type="protein sequence ID" value="PIP63595.1"/>
    <property type="molecule type" value="Genomic_DNA"/>
</dbReference>
<comment type="caution">
    <text evidence="2">The sequence shown here is derived from an EMBL/GenBank/DDBJ whole genome shotgun (WGS) entry which is preliminary data.</text>
</comment>
<dbReference type="SUPFAM" id="SSF49373">
    <property type="entry name" value="Invasin/intimin cell-adhesion fragments"/>
    <property type="match status" value="1"/>
</dbReference>
<dbReference type="InterPro" id="IPR008964">
    <property type="entry name" value="Invasin/intimin_cell_adhesion"/>
</dbReference>
<keyword evidence="1" id="KW-1133">Transmembrane helix</keyword>
<organism evidence="2 3">
    <name type="scientific">Candidatus Roizmanbacteria bacterium CG22_combo_CG10-13_8_21_14_all_34_12</name>
    <dbReference type="NCBI Taxonomy" id="1974860"/>
    <lineage>
        <taxon>Bacteria</taxon>
        <taxon>Candidatus Roizmaniibacteriota</taxon>
    </lineage>
</organism>
<dbReference type="Proteomes" id="UP000229699">
    <property type="component" value="Unassembled WGS sequence"/>
</dbReference>
<evidence type="ECO:0000313" key="3">
    <source>
        <dbReference type="Proteomes" id="UP000229699"/>
    </source>
</evidence>
<sequence length="137" mass="15062">MDKKFIALMILFFIVFGVFITTTLFNKQIGFARASTKTDPSSKTSLIFAWPLTTKVGNKVDVNVFIRNVNNLPLDKKPVRLVTNLGLINGAQESTLESDKTGKVSFILSSDSIGIAELTAFVNGNTQISQKVTVKFE</sequence>
<accession>A0A2H0C0Y5</accession>
<name>A0A2H0C0Y5_9BACT</name>
<reference evidence="2 3" key="1">
    <citation type="submission" date="2017-09" db="EMBL/GenBank/DDBJ databases">
        <title>Depth-based differentiation of microbial function through sediment-hosted aquifers and enrichment of novel symbionts in the deep terrestrial subsurface.</title>
        <authorList>
            <person name="Probst A.J."/>
            <person name="Ladd B."/>
            <person name="Jarett J.K."/>
            <person name="Geller-Mcgrath D.E."/>
            <person name="Sieber C.M."/>
            <person name="Emerson J.B."/>
            <person name="Anantharaman K."/>
            <person name="Thomas B.C."/>
            <person name="Malmstrom R."/>
            <person name="Stieglmeier M."/>
            <person name="Klingl A."/>
            <person name="Woyke T."/>
            <person name="Ryan C.M."/>
            <person name="Banfield J.F."/>
        </authorList>
    </citation>
    <scope>NUCLEOTIDE SEQUENCE [LARGE SCALE GENOMIC DNA]</scope>
    <source>
        <strain evidence="2">CG22_combo_CG10-13_8_21_14_all_34_12</strain>
    </source>
</reference>
<gene>
    <name evidence="2" type="ORF">COW97_01670</name>
</gene>
<feature type="transmembrane region" description="Helical" evidence="1">
    <location>
        <begin position="6"/>
        <end position="25"/>
    </location>
</feature>